<feature type="chain" id="PRO_5043462946" evidence="1">
    <location>
        <begin position="21"/>
        <end position="171"/>
    </location>
</feature>
<name>A0AAV9JM35_9PEZI</name>
<evidence type="ECO:0000256" key="1">
    <source>
        <dbReference type="SAM" id="SignalP"/>
    </source>
</evidence>
<reference evidence="2 3" key="1">
    <citation type="submission" date="2021-11" db="EMBL/GenBank/DDBJ databases">
        <title>Black yeast isolated from Biological Soil Crust.</title>
        <authorList>
            <person name="Kurbessoian T."/>
        </authorList>
    </citation>
    <scope>NUCLEOTIDE SEQUENCE [LARGE SCALE GENOMIC DNA]</scope>
    <source>
        <strain evidence="2 3">CCFEE 5522</strain>
    </source>
</reference>
<organism evidence="2 3">
    <name type="scientific">Oleoguttula mirabilis</name>
    <dbReference type="NCBI Taxonomy" id="1507867"/>
    <lineage>
        <taxon>Eukaryota</taxon>
        <taxon>Fungi</taxon>
        <taxon>Dikarya</taxon>
        <taxon>Ascomycota</taxon>
        <taxon>Pezizomycotina</taxon>
        <taxon>Dothideomycetes</taxon>
        <taxon>Dothideomycetidae</taxon>
        <taxon>Mycosphaerellales</taxon>
        <taxon>Teratosphaeriaceae</taxon>
        <taxon>Oleoguttula</taxon>
    </lineage>
</organism>
<comment type="caution">
    <text evidence="2">The sequence shown here is derived from an EMBL/GenBank/DDBJ whole genome shotgun (WGS) entry which is preliminary data.</text>
</comment>
<accession>A0AAV9JM35</accession>
<evidence type="ECO:0000313" key="2">
    <source>
        <dbReference type="EMBL" id="KAK4546588.1"/>
    </source>
</evidence>
<evidence type="ECO:0000313" key="3">
    <source>
        <dbReference type="Proteomes" id="UP001324427"/>
    </source>
</evidence>
<sequence>MRFSLTALLLAATLSTTTLATPLPSDFNGIERRWSEGQSEVCALSNQSGCYILAWVQAMAQIHAIHNPRPPPTPSWPIVCDGSEEASMMDPDAFEATTDERTMLERSRNRSRFQKRGDAGLTAKMRQFVTDFMRSKGETGMIGARRVESVADVEEAPVLKPRKGMRYRWSA</sequence>
<keyword evidence="3" id="KW-1185">Reference proteome</keyword>
<proteinExistence type="predicted"/>
<protein>
    <submittedName>
        <fullName evidence="2">Uncharacterized protein</fullName>
    </submittedName>
</protein>
<keyword evidence="1" id="KW-0732">Signal</keyword>
<dbReference type="EMBL" id="JAVFHQ010000014">
    <property type="protein sequence ID" value="KAK4546588.1"/>
    <property type="molecule type" value="Genomic_DNA"/>
</dbReference>
<gene>
    <name evidence="2" type="ORF">LTR36_001805</name>
</gene>
<dbReference type="AlphaFoldDB" id="A0AAV9JM35"/>
<dbReference type="Proteomes" id="UP001324427">
    <property type="component" value="Unassembled WGS sequence"/>
</dbReference>
<feature type="signal peptide" evidence="1">
    <location>
        <begin position="1"/>
        <end position="20"/>
    </location>
</feature>